<proteinExistence type="predicted"/>
<organism evidence="2">
    <name type="scientific">Amphimedon queenslandica</name>
    <name type="common">Sponge</name>
    <dbReference type="NCBI Taxonomy" id="400682"/>
    <lineage>
        <taxon>Eukaryota</taxon>
        <taxon>Metazoa</taxon>
        <taxon>Porifera</taxon>
        <taxon>Demospongiae</taxon>
        <taxon>Heteroscleromorpha</taxon>
        <taxon>Haplosclerida</taxon>
        <taxon>Niphatidae</taxon>
        <taxon>Amphimedon</taxon>
    </lineage>
</organism>
<protein>
    <submittedName>
        <fullName evidence="2">Uncharacterized protein</fullName>
    </submittedName>
</protein>
<feature type="compositionally biased region" description="Low complexity" evidence="1">
    <location>
        <begin position="27"/>
        <end position="36"/>
    </location>
</feature>
<feature type="region of interest" description="Disordered" evidence="1">
    <location>
        <begin position="1"/>
        <end position="36"/>
    </location>
</feature>
<accession>A0A1X7USN0</accession>
<evidence type="ECO:0000256" key="1">
    <source>
        <dbReference type="SAM" id="MobiDB-lite"/>
    </source>
</evidence>
<sequence length="57" mass="5477">MLPESTGATVSVPTSDEIASTSCGPESGTASTSTNSACANAAQSSTSTSTSNLFAVC</sequence>
<name>A0A1X7USN0_AMPQE</name>
<evidence type="ECO:0000313" key="2">
    <source>
        <dbReference type="EnsemblMetazoa" id="Aqu2.1.30783_001"/>
    </source>
</evidence>
<dbReference type="EnsemblMetazoa" id="Aqu2.1.30783_001">
    <property type="protein sequence ID" value="Aqu2.1.30783_001"/>
    <property type="gene ID" value="Aqu2.1.30783"/>
</dbReference>
<dbReference type="InParanoid" id="A0A1X7USN0"/>
<reference evidence="2" key="1">
    <citation type="submission" date="2017-05" db="UniProtKB">
        <authorList>
            <consortium name="EnsemblMetazoa"/>
        </authorList>
    </citation>
    <scope>IDENTIFICATION</scope>
</reference>
<feature type="compositionally biased region" description="Polar residues" evidence="1">
    <location>
        <begin position="1"/>
        <end position="24"/>
    </location>
</feature>
<dbReference type="AlphaFoldDB" id="A0A1X7USN0"/>